<dbReference type="Proteomes" id="UP000821853">
    <property type="component" value="Chromosome 8"/>
</dbReference>
<name>A0A9J6GYB7_HAELO</name>
<organism evidence="1 2">
    <name type="scientific">Haemaphysalis longicornis</name>
    <name type="common">Bush tick</name>
    <dbReference type="NCBI Taxonomy" id="44386"/>
    <lineage>
        <taxon>Eukaryota</taxon>
        <taxon>Metazoa</taxon>
        <taxon>Ecdysozoa</taxon>
        <taxon>Arthropoda</taxon>
        <taxon>Chelicerata</taxon>
        <taxon>Arachnida</taxon>
        <taxon>Acari</taxon>
        <taxon>Parasitiformes</taxon>
        <taxon>Ixodida</taxon>
        <taxon>Ixodoidea</taxon>
        <taxon>Ixodidae</taxon>
        <taxon>Haemaphysalinae</taxon>
        <taxon>Haemaphysalis</taxon>
    </lineage>
</organism>
<sequence>MNDEATIPYKNIIEQVTLGIRCINAPRSLATGLLRSFQRAGFPVCAGPCGNHTLCSSYSSPASITSLVERER</sequence>
<proteinExistence type="predicted"/>
<evidence type="ECO:0000313" key="1">
    <source>
        <dbReference type="EMBL" id="KAH9379415.1"/>
    </source>
</evidence>
<accession>A0A9J6GYB7</accession>
<protein>
    <submittedName>
        <fullName evidence="1">Uncharacterized protein</fullName>
    </submittedName>
</protein>
<dbReference type="AlphaFoldDB" id="A0A9J6GYB7"/>
<reference evidence="1 2" key="1">
    <citation type="journal article" date="2020" name="Cell">
        <title>Large-Scale Comparative Analyses of Tick Genomes Elucidate Their Genetic Diversity and Vector Capacities.</title>
        <authorList>
            <consortium name="Tick Genome and Microbiome Consortium (TIGMIC)"/>
            <person name="Jia N."/>
            <person name="Wang J."/>
            <person name="Shi W."/>
            <person name="Du L."/>
            <person name="Sun Y."/>
            <person name="Zhan W."/>
            <person name="Jiang J.F."/>
            <person name="Wang Q."/>
            <person name="Zhang B."/>
            <person name="Ji P."/>
            <person name="Bell-Sakyi L."/>
            <person name="Cui X.M."/>
            <person name="Yuan T.T."/>
            <person name="Jiang B.G."/>
            <person name="Yang W.F."/>
            <person name="Lam T.T."/>
            <person name="Chang Q.C."/>
            <person name="Ding S.J."/>
            <person name="Wang X.J."/>
            <person name="Zhu J.G."/>
            <person name="Ruan X.D."/>
            <person name="Zhao L."/>
            <person name="Wei J.T."/>
            <person name="Ye R.Z."/>
            <person name="Que T.C."/>
            <person name="Du C.H."/>
            <person name="Zhou Y.H."/>
            <person name="Cheng J.X."/>
            <person name="Dai P.F."/>
            <person name="Guo W.B."/>
            <person name="Han X.H."/>
            <person name="Huang E.J."/>
            <person name="Li L.F."/>
            <person name="Wei W."/>
            <person name="Gao Y.C."/>
            <person name="Liu J.Z."/>
            <person name="Shao H.Z."/>
            <person name="Wang X."/>
            <person name="Wang C.C."/>
            <person name="Yang T.C."/>
            <person name="Huo Q.B."/>
            <person name="Li W."/>
            <person name="Chen H.Y."/>
            <person name="Chen S.E."/>
            <person name="Zhou L.G."/>
            <person name="Ni X.B."/>
            <person name="Tian J.H."/>
            <person name="Sheng Y."/>
            <person name="Liu T."/>
            <person name="Pan Y.S."/>
            <person name="Xia L.Y."/>
            <person name="Li J."/>
            <person name="Zhao F."/>
            <person name="Cao W.C."/>
        </authorList>
    </citation>
    <scope>NUCLEOTIDE SEQUENCE [LARGE SCALE GENOMIC DNA]</scope>
    <source>
        <strain evidence="1">HaeL-2018</strain>
    </source>
</reference>
<dbReference type="EMBL" id="JABSTR010000010">
    <property type="protein sequence ID" value="KAH9379415.1"/>
    <property type="molecule type" value="Genomic_DNA"/>
</dbReference>
<keyword evidence="2" id="KW-1185">Reference proteome</keyword>
<gene>
    <name evidence="1" type="ORF">HPB48_022639</name>
</gene>
<evidence type="ECO:0000313" key="2">
    <source>
        <dbReference type="Proteomes" id="UP000821853"/>
    </source>
</evidence>
<dbReference type="VEuPathDB" id="VectorBase:HLOH_056483"/>
<comment type="caution">
    <text evidence="1">The sequence shown here is derived from an EMBL/GenBank/DDBJ whole genome shotgun (WGS) entry which is preliminary data.</text>
</comment>